<evidence type="ECO:0000313" key="2">
    <source>
        <dbReference type="WBParaSite" id="SVE_2022000.1"/>
    </source>
</evidence>
<reference evidence="2" key="2">
    <citation type="submission" date="2015-08" db="UniProtKB">
        <authorList>
            <consortium name="WormBaseParasite"/>
        </authorList>
    </citation>
    <scope>IDENTIFICATION</scope>
</reference>
<organism evidence="1 2">
    <name type="scientific">Strongyloides venezuelensis</name>
    <name type="common">Threadworm</name>
    <dbReference type="NCBI Taxonomy" id="75913"/>
    <lineage>
        <taxon>Eukaryota</taxon>
        <taxon>Metazoa</taxon>
        <taxon>Ecdysozoa</taxon>
        <taxon>Nematoda</taxon>
        <taxon>Chromadorea</taxon>
        <taxon>Rhabditida</taxon>
        <taxon>Tylenchina</taxon>
        <taxon>Panagrolaimomorpha</taxon>
        <taxon>Strongyloidoidea</taxon>
        <taxon>Strongyloididae</taxon>
        <taxon>Strongyloides</taxon>
    </lineage>
</organism>
<evidence type="ECO:0000313" key="1">
    <source>
        <dbReference type="Proteomes" id="UP000035680"/>
    </source>
</evidence>
<dbReference type="Proteomes" id="UP000035680">
    <property type="component" value="Unassembled WGS sequence"/>
</dbReference>
<protein>
    <submittedName>
        <fullName evidence="2">Uncharacterized protein</fullName>
    </submittedName>
</protein>
<keyword evidence="1" id="KW-1185">Reference proteome</keyword>
<name>A0A0K0G639_STRVS</name>
<dbReference type="WBParaSite" id="SVE_2022000.1">
    <property type="protein sequence ID" value="SVE_2022000.1"/>
    <property type="gene ID" value="SVE_2022000"/>
</dbReference>
<sequence length="152" mass="17490">MLDISGIPINNAIKLNLFKKSTNISRKNNYIFKSSTFSWEGGIIYTIKSEEKKILSNDSRQKKVQIFLKYDGSIQDSTFQTGTKEVQLLIICLRKLTDLKFIVYIYVLMDQSKILNNNVIIKDIPKAREIRSAIDNIILINPVPQKSTSFEQ</sequence>
<accession>A0A0K0G639</accession>
<dbReference type="AlphaFoldDB" id="A0A0K0G639"/>
<proteinExistence type="predicted"/>
<reference evidence="1" key="1">
    <citation type="submission" date="2014-07" db="EMBL/GenBank/DDBJ databases">
        <authorList>
            <person name="Martin A.A"/>
            <person name="De Silva N."/>
        </authorList>
    </citation>
    <scope>NUCLEOTIDE SEQUENCE</scope>
</reference>